<evidence type="ECO:0000256" key="10">
    <source>
        <dbReference type="SAM" id="Phobius"/>
    </source>
</evidence>
<keyword evidence="4 10" id="KW-0812">Transmembrane</keyword>
<dbReference type="PRINTS" id="PR00019">
    <property type="entry name" value="LEURICHRPT"/>
</dbReference>
<keyword evidence="6" id="KW-0677">Repeat</keyword>
<reference evidence="11" key="1">
    <citation type="journal article" date="2023" name="Nat. Commun.">
        <title>Diploid and tetraploid genomes of Acorus and the evolution of monocots.</title>
        <authorList>
            <person name="Ma L."/>
            <person name="Liu K.W."/>
            <person name="Li Z."/>
            <person name="Hsiao Y.Y."/>
            <person name="Qi Y."/>
            <person name="Fu T."/>
            <person name="Tang G.D."/>
            <person name="Zhang D."/>
            <person name="Sun W.H."/>
            <person name="Liu D.K."/>
            <person name="Li Y."/>
            <person name="Chen G.Z."/>
            <person name="Liu X.D."/>
            <person name="Liao X.Y."/>
            <person name="Jiang Y.T."/>
            <person name="Yu X."/>
            <person name="Hao Y."/>
            <person name="Huang J."/>
            <person name="Zhao X.W."/>
            <person name="Ke S."/>
            <person name="Chen Y.Y."/>
            <person name="Wu W.L."/>
            <person name="Hsu J.L."/>
            <person name="Lin Y.F."/>
            <person name="Huang M.D."/>
            <person name="Li C.Y."/>
            <person name="Huang L."/>
            <person name="Wang Z.W."/>
            <person name="Zhao X."/>
            <person name="Zhong W.Y."/>
            <person name="Peng D.H."/>
            <person name="Ahmad S."/>
            <person name="Lan S."/>
            <person name="Zhang J.S."/>
            <person name="Tsai W.C."/>
            <person name="Van de Peer Y."/>
            <person name="Liu Z.J."/>
        </authorList>
    </citation>
    <scope>NUCLEOTIDE SEQUENCE</scope>
    <source>
        <strain evidence="11">SCP</strain>
    </source>
</reference>
<keyword evidence="12" id="KW-1185">Reference proteome</keyword>
<evidence type="ECO:0000313" key="11">
    <source>
        <dbReference type="EMBL" id="KAK1260231.1"/>
    </source>
</evidence>
<evidence type="ECO:0000256" key="1">
    <source>
        <dbReference type="ARBA" id="ARBA00004479"/>
    </source>
</evidence>
<dbReference type="Pfam" id="PF13855">
    <property type="entry name" value="LRR_8"/>
    <property type="match status" value="1"/>
</dbReference>
<comment type="subcellular location">
    <subcellularLocation>
        <location evidence="1">Membrane</location>
        <topology evidence="1">Single-pass type I membrane protein</topology>
    </subcellularLocation>
</comment>
<dbReference type="FunFam" id="3.80.10.10:FF:000111">
    <property type="entry name" value="LRR receptor-like serine/threonine-protein kinase ERECTA"/>
    <property type="match status" value="1"/>
</dbReference>
<keyword evidence="5" id="KW-0732">Signal</keyword>
<accession>A0AAV9A800</accession>
<dbReference type="GO" id="GO:0016020">
    <property type="term" value="C:membrane"/>
    <property type="evidence" value="ECO:0007669"/>
    <property type="project" value="UniProtKB-SubCell"/>
</dbReference>
<dbReference type="Gene3D" id="3.80.10.10">
    <property type="entry name" value="Ribonuclease Inhibitor"/>
    <property type="match status" value="1"/>
</dbReference>
<dbReference type="SUPFAM" id="SSF52058">
    <property type="entry name" value="L domain-like"/>
    <property type="match status" value="1"/>
</dbReference>
<dbReference type="AlphaFoldDB" id="A0AAV9A800"/>
<evidence type="ECO:0000256" key="3">
    <source>
        <dbReference type="ARBA" id="ARBA00022614"/>
    </source>
</evidence>
<reference evidence="11" key="2">
    <citation type="submission" date="2023-06" db="EMBL/GenBank/DDBJ databases">
        <authorList>
            <person name="Ma L."/>
            <person name="Liu K.-W."/>
            <person name="Li Z."/>
            <person name="Hsiao Y.-Y."/>
            <person name="Qi Y."/>
            <person name="Fu T."/>
            <person name="Tang G."/>
            <person name="Zhang D."/>
            <person name="Sun W.-H."/>
            <person name="Liu D.-K."/>
            <person name="Li Y."/>
            <person name="Chen G.-Z."/>
            <person name="Liu X.-D."/>
            <person name="Liao X.-Y."/>
            <person name="Jiang Y.-T."/>
            <person name="Yu X."/>
            <person name="Hao Y."/>
            <person name="Huang J."/>
            <person name="Zhao X.-W."/>
            <person name="Ke S."/>
            <person name="Chen Y.-Y."/>
            <person name="Wu W.-L."/>
            <person name="Hsu J.-L."/>
            <person name="Lin Y.-F."/>
            <person name="Huang M.-D."/>
            <person name="Li C.-Y."/>
            <person name="Huang L."/>
            <person name="Wang Z.-W."/>
            <person name="Zhao X."/>
            <person name="Zhong W.-Y."/>
            <person name="Peng D.-H."/>
            <person name="Ahmad S."/>
            <person name="Lan S."/>
            <person name="Zhang J.-S."/>
            <person name="Tsai W.-C."/>
            <person name="Van De Peer Y."/>
            <person name="Liu Z.-J."/>
        </authorList>
    </citation>
    <scope>NUCLEOTIDE SEQUENCE</scope>
    <source>
        <strain evidence="11">SCP</strain>
        <tissue evidence="11">Leaves</tissue>
    </source>
</reference>
<keyword evidence="7 10" id="KW-1133">Transmembrane helix</keyword>
<evidence type="ECO:0000256" key="8">
    <source>
        <dbReference type="ARBA" id="ARBA00023136"/>
    </source>
</evidence>
<evidence type="ECO:0000256" key="7">
    <source>
        <dbReference type="ARBA" id="ARBA00022989"/>
    </source>
</evidence>
<evidence type="ECO:0000256" key="4">
    <source>
        <dbReference type="ARBA" id="ARBA00022692"/>
    </source>
</evidence>
<dbReference type="Proteomes" id="UP001179952">
    <property type="component" value="Unassembled WGS sequence"/>
</dbReference>
<dbReference type="InterPro" id="IPR046956">
    <property type="entry name" value="RLP23-like"/>
</dbReference>
<dbReference type="Pfam" id="PF00560">
    <property type="entry name" value="LRR_1"/>
    <property type="match status" value="1"/>
</dbReference>
<keyword evidence="8 10" id="KW-0472">Membrane</keyword>
<dbReference type="PANTHER" id="PTHR48063">
    <property type="entry name" value="LRR RECEPTOR-LIKE KINASE"/>
    <property type="match status" value="1"/>
</dbReference>
<dbReference type="EMBL" id="JAUJYN010000011">
    <property type="protein sequence ID" value="KAK1260231.1"/>
    <property type="molecule type" value="Genomic_DNA"/>
</dbReference>
<sequence>MASTKKVNDILYIEQSASAYYQENLMLFAKGEGLEYTNTLSLVTSIDLSSNDLSGDIPAQLMNLFGLRFLNLSTNKLTGVIPQNIGGLSQLESLDLSVNQLSGEIPSSMSTLTSLAYLNLSYNELSGRIPIGNQLQTLTDPSIYIGNPKLCGNPLPMCPRDEASTPRSGGEADAESEMIWFYIGFAPGLAAGFWGIMGVLFLKRSWRLSLFRFFDEIWDWVYVAVSVKLASWRDYRARAATT</sequence>
<name>A0AAV9A800_ACOGR</name>
<evidence type="ECO:0000256" key="6">
    <source>
        <dbReference type="ARBA" id="ARBA00022737"/>
    </source>
</evidence>
<protein>
    <submittedName>
        <fullName evidence="11">Uncharacterized protein</fullName>
    </submittedName>
</protein>
<comment type="similarity">
    <text evidence="2">Belongs to the RLP family.</text>
</comment>
<comment type="caution">
    <text evidence="11">The sequence shown here is derived from an EMBL/GenBank/DDBJ whole genome shotgun (WGS) entry which is preliminary data.</text>
</comment>
<organism evidence="11 12">
    <name type="scientific">Acorus gramineus</name>
    <name type="common">Dwarf sweet flag</name>
    <dbReference type="NCBI Taxonomy" id="55184"/>
    <lineage>
        <taxon>Eukaryota</taxon>
        <taxon>Viridiplantae</taxon>
        <taxon>Streptophyta</taxon>
        <taxon>Embryophyta</taxon>
        <taxon>Tracheophyta</taxon>
        <taxon>Spermatophyta</taxon>
        <taxon>Magnoliopsida</taxon>
        <taxon>Liliopsida</taxon>
        <taxon>Acoraceae</taxon>
        <taxon>Acorus</taxon>
    </lineage>
</organism>
<keyword evidence="9" id="KW-0325">Glycoprotein</keyword>
<keyword evidence="3" id="KW-0433">Leucine-rich repeat</keyword>
<evidence type="ECO:0000256" key="5">
    <source>
        <dbReference type="ARBA" id="ARBA00022729"/>
    </source>
</evidence>
<dbReference type="InterPro" id="IPR032675">
    <property type="entry name" value="LRR_dom_sf"/>
</dbReference>
<dbReference type="PANTHER" id="PTHR48063:SF112">
    <property type="entry name" value="RECEPTOR LIKE PROTEIN 30-LIKE"/>
    <property type="match status" value="1"/>
</dbReference>
<dbReference type="InterPro" id="IPR001611">
    <property type="entry name" value="Leu-rich_rpt"/>
</dbReference>
<evidence type="ECO:0000313" key="12">
    <source>
        <dbReference type="Proteomes" id="UP001179952"/>
    </source>
</evidence>
<feature type="transmembrane region" description="Helical" evidence="10">
    <location>
        <begin position="179"/>
        <end position="202"/>
    </location>
</feature>
<evidence type="ECO:0000256" key="9">
    <source>
        <dbReference type="ARBA" id="ARBA00023180"/>
    </source>
</evidence>
<evidence type="ECO:0000256" key="2">
    <source>
        <dbReference type="ARBA" id="ARBA00009592"/>
    </source>
</evidence>
<proteinExistence type="inferred from homology"/>
<gene>
    <name evidence="11" type="ORF">QJS04_geneDACA001955</name>
</gene>